<comment type="subcellular location">
    <subcellularLocation>
        <location evidence="1">Membrane</location>
        <topology evidence="1">Multi-pass membrane protein</topology>
    </subcellularLocation>
</comment>
<keyword evidence="3 7" id="KW-0812">Transmembrane</keyword>
<protein>
    <recommendedName>
        <fullName evidence="10">Protein I'm not dead yet</fullName>
    </recommendedName>
</protein>
<comment type="similarity">
    <text evidence="2">Belongs to the SLC13A/DASS transporter (TC 2.A.47) family. NADC subfamily.</text>
</comment>
<evidence type="ECO:0000256" key="2">
    <source>
        <dbReference type="ARBA" id="ARBA00006772"/>
    </source>
</evidence>
<gene>
    <name evidence="8" type="ORF">AVEN_35502_1</name>
</gene>
<dbReference type="GO" id="GO:0015137">
    <property type="term" value="F:citrate transmembrane transporter activity"/>
    <property type="evidence" value="ECO:0007669"/>
    <property type="project" value="TreeGrafter"/>
</dbReference>
<evidence type="ECO:0000256" key="7">
    <source>
        <dbReference type="SAM" id="Phobius"/>
    </source>
</evidence>
<organism evidence="8 9">
    <name type="scientific">Araneus ventricosus</name>
    <name type="common">Orbweaver spider</name>
    <name type="synonym">Epeira ventricosa</name>
    <dbReference type="NCBI Taxonomy" id="182803"/>
    <lineage>
        <taxon>Eukaryota</taxon>
        <taxon>Metazoa</taxon>
        <taxon>Ecdysozoa</taxon>
        <taxon>Arthropoda</taxon>
        <taxon>Chelicerata</taxon>
        <taxon>Arachnida</taxon>
        <taxon>Araneae</taxon>
        <taxon>Araneomorphae</taxon>
        <taxon>Entelegynae</taxon>
        <taxon>Araneoidea</taxon>
        <taxon>Araneidae</taxon>
        <taxon>Araneus</taxon>
    </lineage>
</organism>
<accession>A0A4Y2NF08</accession>
<dbReference type="GO" id="GO:0005886">
    <property type="term" value="C:plasma membrane"/>
    <property type="evidence" value="ECO:0007669"/>
    <property type="project" value="TreeGrafter"/>
</dbReference>
<dbReference type="AlphaFoldDB" id="A0A4Y2NF08"/>
<dbReference type="EMBL" id="BGPR01008966">
    <property type="protein sequence ID" value="GBN37150.1"/>
    <property type="molecule type" value="Genomic_DNA"/>
</dbReference>
<dbReference type="InterPro" id="IPR001898">
    <property type="entry name" value="SLC13A/DASS"/>
</dbReference>
<name>A0A4Y2NF08_ARAVE</name>
<proteinExistence type="inferred from homology"/>
<evidence type="ECO:0000256" key="4">
    <source>
        <dbReference type="ARBA" id="ARBA00022989"/>
    </source>
</evidence>
<dbReference type="Pfam" id="PF00939">
    <property type="entry name" value="Na_sulph_symp"/>
    <property type="match status" value="1"/>
</dbReference>
<evidence type="ECO:0000256" key="5">
    <source>
        <dbReference type="ARBA" id="ARBA00023136"/>
    </source>
</evidence>
<dbReference type="GO" id="GO:0015141">
    <property type="term" value="F:succinate transmembrane transporter activity"/>
    <property type="evidence" value="ECO:0007669"/>
    <property type="project" value="TreeGrafter"/>
</dbReference>
<evidence type="ECO:0000256" key="6">
    <source>
        <dbReference type="SAM" id="MobiDB-lite"/>
    </source>
</evidence>
<comment type="caution">
    <text evidence="8">The sequence shown here is derived from an EMBL/GenBank/DDBJ whole genome shotgun (WGS) entry which is preliminary data.</text>
</comment>
<evidence type="ECO:0008006" key="10">
    <source>
        <dbReference type="Google" id="ProtNLM"/>
    </source>
</evidence>
<evidence type="ECO:0000313" key="9">
    <source>
        <dbReference type="Proteomes" id="UP000499080"/>
    </source>
</evidence>
<evidence type="ECO:0000313" key="8">
    <source>
        <dbReference type="EMBL" id="GBN37150.1"/>
    </source>
</evidence>
<reference evidence="8 9" key="1">
    <citation type="journal article" date="2019" name="Sci. Rep.">
        <title>Orb-weaving spider Araneus ventricosus genome elucidates the spidroin gene catalogue.</title>
        <authorList>
            <person name="Kono N."/>
            <person name="Nakamura H."/>
            <person name="Ohtoshi R."/>
            <person name="Moran D.A.P."/>
            <person name="Shinohara A."/>
            <person name="Yoshida Y."/>
            <person name="Fujiwara M."/>
            <person name="Mori M."/>
            <person name="Tomita M."/>
            <person name="Arakawa K."/>
        </authorList>
    </citation>
    <scope>NUCLEOTIDE SEQUENCE [LARGE SCALE GENOMIC DNA]</scope>
</reference>
<dbReference type="PANTHER" id="PTHR10283:SF82">
    <property type="entry name" value="SOLUTE CARRIER FAMILY 13 MEMBER 2"/>
    <property type="match status" value="1"/>
</dbReference>
<sequence>MNRKIFVYIVSVILPFALLPLALSPDKANNSLTENKQVCSDDGKPSSNKDQVCSTLKVACLLCVCYAANIGGTGTLTGTGPNLVLKGMMEELHPESTDITFATWMMYNVPGMLLCVVIGWFYLWLVYVRCSNIDHNIESKEKIHEIISKRYIRLGPISRERQRDAKRDIEKLRKKLLQQEKQQKKQQEKEQKKQQEKEQKKQQEKEQKKQ</sequence>
<dbReference type="Proteomes" id="UP000499080">
    <property type="component" value="Unassembled WGS sequence"/>
</dbReference>
<keyword evidence="9" id="KW-1185">Reference proteome</keyword>
<evidence type="ECO:0000256" key="3">
    <source>
        <dbReference type="ARBA" id="ARBA00022692"/>
    </source>
</evidence>
<feature type="transmembrane region" description="Helical" evidence="7">
    <location>
        <begin position="5"/>
        <end position="23"/>
    </location>
</feature>
<evidence type="ECO:0000256" key="1">
    <source>
        <dbReference type="ARBA" id="ARBA00004141"/>
    </source>
</evidence>
<feature type="region of interest" description="Disordered" evidence="6">
    <location>
        <begin position="163"/>
        <end position="210"/>
    </location>
</feature>
<feature type="transmembrane region" description="Helical" evidence="7">
    <location>
        <begin position="104"/>
        <end position="127"/>
    </location>
</feature>
<dbReference type="PANTHER" id="PTHR10283">
    <property type="entry name" value="SOLUTE CARRIER FAMILY 13 MEMBER"/>
    <property type="match status" value="1"/>
</dbReference>
<keyword evidence="5 7" id="KW-0472">Membrane</keyword>
<dbReference type="OrthoDB" id="6493944at2759"/>
<keyword evidence="4 7" id="KW-1133">Transmembrane helix</keyword>